<dbReference type="Proteomes" id="UP000789901">
    <property type="component" value="Unassembled WGS sequence"/>
</dbReference>
<dbReference type="EMBL" id="CAJVQB010053290">
    <property type="protein sequence ID" value="CAG8836313.1"/>
    <property type="molecule type" value="Genomic_DNA"/>
</dbReference>
<name>A0ABN7WP49_GIGMA</name>
<gene>
    <name evidence="1" type="ORF">GMARGA_LOCUS32972</name>
</gene>
<proteinExistence type="predicted"/>
<feature type="non-terminal residue" evidence="1">
    <location>
        <position position="1"/>
    </location>
</feature>
<accession>A0ABN7WP49</accession>
<dbReference type="PANTHER" id="PTHR35385:SF2">
    <property type="entry name" value="PROTEIN B, PUTATIVE-RELATED"/>
    <property type="match status" value="1"/>
</dbReference>
<organism evidence="1 2">
    <name type="scientific">Gigaspora margarita</name>
    <dbReference type="NCBI Taxonomy" id="4874"/>
    <lineage>
        <taxon>Eukaryota</taxon>
        <taxon>Fungi</taxon>
        <taxon>Fungi incertae sedis</taxon>
        <taxon>Mucoromycota</taxon>
        <taxon>Glomeromycotina</taxon>
        <taxon>Glomeromycetes</taxon>
        <taxon>Diversisporales</taxon>
        <taxon>Gigasporaceae</taxon>
        <taxon>Gigaspora</taxon>
    </lineage>
</organism>
<keyword evidence="2" id="KW-1185">Reference proteome</keyword>
<dbReference type="PANTHER" id="PTHR35385">
    <property type="entry name" value="PROTEIN B, PUTATIVE-RELATED-RELATED"/>
    <property type="match status" value="1"/>
</dbReference>
<evidence type="ECO:0000313" key="1">
    <source>
        <dbReference type="EMBL" id="CAG8836313.1"/>
    </source>
</evidence>
<evidence type="ECO:0000313" key="2">
    <source>
        <dbReference type="Proteomes" id="UP000789901"/>
    </source>
</evidence>
<sequence>DNTALQKYNASSRNAFILYIVTNLIAHVHKKVLQAGEICYMDASVSFDSLNTSSTFFYTSCTVRAFPLGLFITSDESESTLEKAIDLLKTILLPYAFFGHGQK</sequence>
<protein>
    <submittedName>
        <fullName evidence="1">13320_t:CDS:1</fullName>
    </submittedName>
</protein>
<comment type="caution">
    <text evidence="1">The sequence shown here is derived from an EMBL/GenBank/DDBJ whole genome shotgun (WGS) entry which is preliminary data.</text>
</comment>
<reference evidence="1 2" key="1">
    <citation type="submission" date="2021-06" db="EMBL/GenBank/DDBJ databases">
        <authorList>
            <person name="Kallberg Y."/>
            <person name="Tangrot J."/>
            <person name="Rosling A."/>
        </authorList>
    </citation>
    <scope>NUCLEOTIDE SEQUENCE [LARGE SCALE GENOMIC DNA]</scope>
    <source>
        <strain evidence="1 2">120-4 pot B 10/14</strain>
    </source>
</reference>